<dbReference type="AlphaFoldDB" id="X1E6Q0"/>
<dbReference type="InterPro" id="IPR045584">
    <property type="entry name" value="Pilin-like"/>
</dbReference>
<accession>X1E6Q0</accession>
<evidence type="ECO:0000259" key="1">
    <source>
        <dbReference type="Pfam" id="PF08334"/>
    </source>
</evidence>
<dbReference type="Pfam" id="PF08334">
    <property type="entry name" value="T2SSG"/>
    <property type="match status" value="1"/>
</dbReference>
<dbReference type="SUPFAM" id="SSF54523">
    <property type="entry name" value="Pili subunits"/>
    <property type="match status" value="1"/>
</dbReference>
<reference evidence="2" key="1">
    <citation type="journal article" date="2014" name="Front. Microbiol.">
        <title>High frequency of phylogenetically diverse reductive dehalogenase-homologous genes in deep subseafloor sedimentary metagenomes.</title>
        <authorList>
            <person name="Kawai M."/>
            <person name="Futagami T."/>
            <person name="Toyoda A."/>
            <person name="Takaki Y."/>
            <person name="Nishi S."/>
            <person name="Hori S."/>
            <person name="Arai W."/>
            <person name="Tsubouchi T."/>
            <person name="Morono Y."/>
            <person name="Uchiyama I."/>
            <person name="Ito T."/>
            <person name="Fujiyama A."/>
            <person name="Inagaki F."/>
            <person name="Takami H."/>
        </authorList>
    </citation>
    <scope>NUCLEOTIDE SEQUENCE</scope>
    <source>
        <strain evidence="2">Expedition CK06-06</strain>
    </source>
</reference>
<gene>
    <name evidence="2" type="ORF">S01H4_60404</name>
</gene>
<feature type="non-terminal residue" evidence="2">
    <location>
        <position position="187"/>
    </location>
</feature>
<organism evidence="2">
    <name type="scientific">marine sediment metagenome</name>
    <dbReference type="NCBI Taxonomy" id="412755"/>
    <lineage>
        <taxon>unclassified sequences</taxon>
        <taxon>metagenomes</taxon>
        <taxon>ecological metagenomes</taxon>
    </lineage>
</organism>
<protein>
    <recommendedName>
        <fullName evidence="1">Type II secretion system protein GspG C-terminal domain-containing protein</fullName>
    </recommendedName>
</protein>
<feature type="non-terminal residue" evidence="2">
    <location>
        <position position="1"/>
    </location>
</feature>
<name>X1E6Q0_9ZZZZ</name>
<feature type="domain" description="Type II secretion system protein GspG C-terminal" evidence="1">
    <location>
        <begin position="128"/>
        <end position="183"/>
    </location>
</feature>
<dbReference type="Gene3D" id="3.30.700.10">
    <property type="entry name" value="Glycoprotein, Type 4 Pilin"/>
    <property type="match status" value="1"/>
</dbReference>
<dbReference type="InterPro" id="IPR013545">
    <property type="entry name" value="T2SS_protein-GspG_C"/>
</dbReference>
<comment type="caution">
    <text evidence="2">The sequence shown here is derived from an EMBL/GenBank/DDBJ whole genome shotgun (WGS) entry which is preliminary data.</text>
</comment>
<evidence type="ECO:0000313" key="2">
    <source>
        <dbReference type="EMBL" id="GAH16040.1"/>
    </source>
</evidence>
<dbReference type="EMBL" id="BART01035611">
    <property type="protein sequence ID" value="GAH16040.1"/>
    <property type="molecule type" value="Genomic_DNA"/>
</dbReference>
<sequence length="187" mass="21076">SIFVKAERRNPVNLGLTNIAGEYVHKFNRNDGKILIINSDGTFESKGESTLRSDWEINGNKIVFYFHIGQQRIQAASLSGELRGNTLYSAGGSIWAKQRGRRKEREEIIEGYPESSYAARARELLDERTTITRANLKILHSAVNQFALDTGRFPTEEERLTALISQPSDVANYKPGGYLQTLEILKD</sequence>
<proteinExistence type="predicted"/>